<dbReference type="Proteomes" id="UP000708208">
    <property type="component" value="Unassembled WGS sequence"/>
</dbReference>
<gene>
    <name evidence="1" type="ORF">AFUS01_LOCUS23403</name>
</gene>
<proteinExistence type="predicted"/>
<feature type="non-terminal residue" evidence="1">
    <location>
        <position position="1"/>
    </location>
</feature>
<keyword evidence="2" id="KW-1185">Reference proteome</keyword>
<comment type="caution">
    <text evidence="1">The sequence shown here is derived from an EMBL/GenBank/DDBJ whole genome shotgun (WGS) entry which is preliminary data.</text>
</comment>
<reference evidence="1" key="1">
    <citation type="submission" date="2021-06" db="EMBL/GenBank/DDBJ databases">
        <authorList>
            <person name="Hodson N. C."/>
            <person name="Mongue J. A."/>
            <person name="Jaron S. K."/>
        </authorList>
    </citation>
    <scope>NUCLEOTIDE SEQUENCE</scope>
</reference>
<name>A0A8J2KH81_9HEXA</name>
<sequence>LVHLKLIHFHEISKHLEILLDHRRIFFLKQQHPIQRCQIPLLQ</sequence>
<accession>A0A8J2KH81</accession>
<evidence type="ECO:0000313" key="1">
    <source>
        <dbReference type="EMBL" id="CAG7784734.1"/>
    </source>
</evidence>
<organism evidence="1 2">
    <name type="scientific">Allacma fusca</name>
    <dbReference type="NCBI Taxonomy" id="39272"/>
    <lineage>
        <taxon>Eukaryota</taxon>
        <taxon>Metazoa</taxon>
        <taxon>Ecdysozoa</taxon>
        <taxon>Arthropoda</taxon>
        <taxon>Hexapoda</taxon>
        <taxon>Collembola</taxon>
        <taxon>Symphypleona</taxon>
        <taxon>Sminthuridae</taxon>
        <taxon>Allacma</taxon>
    </lineage>
</organism>
<dbReference type="EMBL" id="CAJVCH010281697">
    <property type="protein sequence ID" value="CAG7784734.1"/>
    <property type="molecule type" value="Genomic_DNA"/>
</dbReference>
<protein>
    <submittedName>
        <fullName evidence="1">Uncharacterized protein</fullName>
    </submittedName>
</protein>
<dbReference type="AlphaFoldDB" id="A0A8J2KH81"/>
<evidence type="ECO:0000313" key="2">
    <source>
        <dbReference type="Proteomes" id="UP000708208"/>
    </source>
</evidence>